<sequence length="48" mass="5210">MTSGSALFDTNILIDLFSGRREAKQALEALATAECDQSDYLDGGDGWR</sequence>
<reference evidence="1 2" key="1">
    <citation type="submission" date="2018-06" db="EMBL/GenBank/DDBJ databases">
        <authorList>
            <consortium name="Pathogen Informatics"/>
            <person name="Doyle S."/>
        </authorList>
    </citation>
    <scope>NUCLEOTIDE SEQUENCE [LARGE SCALE GENOMIC DNA]</scope>
    <source>
        <strain evidence="1 2">NCTC9177</strain>
    </source>
</reference>
<gene>
    <name evidence="1" type="ORF">NCTC9177_01107</name>
</gene>
<organism evidence="1 2">
    <name type="scientific">Klebsiella variicola</name>
    <dbReference type="NCBI Taxonomy" id="244366"/>
    <lineage>
        <taxon>Bacteria</taxon>
        <taxon>Pseudomonadati</taxon>
        <taxon>Pseudomonadota</taxon>
        <taxon>Gammaproteobacteria</taxon>
        <taxon>Enterobacterales</taxon>
        <taxon>Enterobacteriaceae</taxon>
        <taxon>Klebsiella/Raoultella group</taxon>
        <taxon>Klebsiella</taxon>
        <taxon>Klebsiella pneumoniae complex</taxon>
    </lineage>
</organism>
<dbReference type="AlphaFoldDB" id="A0A7H4MAG9"/>
<comment type="caution">
    <text evidence="1">The sequence shown here is derived from an EMBL/GenBank/DDBJ whole genome shotgun (WGS) entry which is preliminary data.</text>
</comment>
<dbReference type="EMBL" id="UGKR01000003">
    <property type="protein sequence ID" value="STS87319.1"/>
    <property type="molecule type" value="Genomic_DNA"/>
</dbReference>
<protein>
    <submittedName>
        <fullName evidence="1">PIN domain-containing protein</fullName>
    </submittedName>
</protein>
<evidence type="ECO:0000313" key="2">
    <source>
        <dbReference type="Proteomes" id="UP000254545"/>
    </source>
</evidence>
<dbReference type="Proteomes" id="UP000254545">
    <property type="component" value="Unassembled WGS sequence"/>
</dbReference>
<proteinExistence type="predicted"/>
<accession>A0A7H4MAG9</accession>
<evidence type="ECO:0000313" key="1">
    <source>
        <dbReference type="EMBL" id="STS87319.1"/>
    </source>
</evidence>
<name>A0A7H4MAG9_KLEVA</name>